<proteinExistence type="predicted"/>
<dbReference type="EMBL" id="DYVL01000188">
    <property type="protein sequence ID" value="HJG13578.1"/>
    <property type="molecule type" value="Genomic_DNA"/>
</dbReference>
<evidence type="ECO:0000313" key="11">
    <source>
        <dbReference type="Proteomes" id="UP000435059"/>
    </source>
</evidence>
<dbReference type="Proteomes" id="UP000487596">
    <property type="component" value="Unassembled WGS sequence"/>
</dbReference>
<reference evidence="1" key="5">
    <citation type="journal article" date="2021" name="PeerJ">
        <title>Extensive microbial diversity within the chicken gut microbiome revealed by metagenomics and culture.</title>
        <authorList>
            <person name="Gilroy R."/>
            <person name="Ravi A."/>
            <person name="Getino M."/>
            <person name="Pursley I."/>
            <person name="Horton D.L."/>
            <person name="Alikhan N.F."/>
            <person name="Baker D."/>
            <person name="Gharbi K."/>
            <person name="Hall N."/>
            <person name="Watson M."/>
            <person name="Adriaenssens E.M."/>
            <person name="Foster-Nyarko E."/>
            <person name="Jarju S."/>
            <person name="Secka A."/>
            <person name="Antonio M."/>
            <person name="Oren A."/>
            <person name="Chaudhuri R.R."/>
            <person name="La Ragione R."/>
            <person name="Hildebrand F."/>
            <person name="Pallen M.J."/>
        </authorList>
    </citation>
    <scope>NUCLEOTIDE SEQUENCE</scope>
    <source>
        <strain evidence="1">CHK154-13316</strain>
    </source>
</reference>
<reference evidence="10" key="2">
    <citation type="submission" date="2017-04" db="EMBL/GenBank/DDBJ databases">
        <title>Function of individual gut microbiota members based on whole genome sequencing of pure cultures obtained from chicken caecum.</title>
        <authorList>
            <person name="Medvecky M."/>
            <person name="Cejkova D."/>
            <person name="Polansky O."/>
            <person name="Karasova D."/>
            <person name="Kubasova T."/>
            <person name="Cizek A."/>
            <person name="Rychlik I."/>
        </authorList>
    </citation>
    <scope>NUCLEOTIDE SEQUENCE [LARGE SCALE GENOMIC DNA]</scope>
    <source>
        <strain evidence="10">An109</strain>
    </source>
</reference>
<reference evidence="11 12" key="4">
    <citation type="journal article" date="2019" name="Nat. Med.">
        <title>A library of human gut bacterial isolates paired with longitudinal multiomics data enables mechanistic microbiome research.</title>
        <authorList>
            <person name="Poyet M."/>
            <person name="Groussin M."/>
            <person name="Gibbons S.M."/>
            <person name="Avila-Pacheco J."/>
            <person name="Jiang X."/>
            <person name="Kearney S.M."/>
            <person name="Perrotta A.R."/>
            <person name="Berdy B."/>
            <person name="Zhao S."/>
            <person name="Lieberman T.D."/>
            <person name="Swanson P.K."/>
            <person name="Smith M."/>
            <person name="Roesemann S."/>
            <person name="Alexander J.E."/>
            <person name="Rich S.A."/>
            <person name="Livny J."/>
            <person name="Vlamakis H."/>
            <person name="Clish C."/>
            <person name="Bullock K."/>
            <person name="Deik A."/>
            <person name="Scott J."/>
            <person name="Pierce K.A."/>
            <person name="Xavier R.J."/>
            <person name="Alm E.J."/>
        </authorList>
    </citation>
    <scope>NUCLEOTIDE SEQUENCE [LARGE SCALE GENOMIC DNA]</scope>
    <source>
        <strain evidence="3 12">BIOML-A62</strain>
        <strain evidence="2 11">BIOML-A74</strain>
    </source>
</reference>
<reference evidence="1" key="6">
    <citation type="submission" date="2021-09" db="EMBL/GenBank/DDBJ databases">
        <authorList>
            <person name="Gilroy R."/>
        </authorList>
    </citation>
    <scope>NUCLEOTIDE SEQUENCE</scope>
    <source>
        <strain evidence="1">CHK154-13316</strain>
    </source>
</reference>
<dbReference type="EMBL" id="FOUM01000007">
    <property type="protein sequence ID" value="SFM59125.1"/>
    <property type="molecule type" value="Genomic_DNA"/>
</dbReference>
<organism evidence="2 11">
    <name type="scientific">Bacteroides xylanisolvens</name>
    <dbReference type="NCBI Taxonomy" id="371601"/>
    <lineage>
        <taxon>Bacteria</taxon>
        <taxon>Pseudomonadati</taxon>
        <taxon>Bacteroidota</taxon>
        <taxon>Bacteroidia</taxon>
        <taxon>Bacteroidales</taxon>
        <taxon>Bacteroidaceae</taxon>
        <taxon>Bacteroides</taxon>
    </lineage>
</organism>
<evidence type="ECO:0000313" key="12">
    <source>
        <dbReference type="Proteomes" id="UP000487596"/>
    </source>
</evidence>
<evidence type="ECO:0000313" key="6">
    <source>
        <dbReference type="EMBL" id="SEA43506.1"/>
    </source>
</evidence>
<dbReference type="EMBL" id="WDES01000017">
    <property type="protein sequence ID" value="KAB6087837.1"/>
    <property type="molecule type" value="Genomic_DNA"/>
</dbReference>
<sequence>MDTTMNQGVFLSIPKSDIKFFKELAKKMGWDIDIREDFLKDYIASRPKRVNLSEEEILAELNAIRYEK</sequence>
<dbReference type="EMBL" id="FNRP01000006">
    <property type="protein sequence ID" value="SEA43506.1"/>
    <property type="molecule type" value="Genomic_DNA"/>
</dbReference>
<dbReference type="Proteomes" id="UP000196036">
    <property type="component" value="Unassembled WGS sequence"/>
</dbReference>
<evidence type="ECO:0000313" key="2">
    <source>
        <dbReference type="EMBL" id="KAB6087837.1"/>
    </source>
</evidence>
<evidence type="ECO:0000313" key="3">
    <source>
        <dbReference type="EMBL" id="KAB6143129.1"/>
    </source>
</evidence>
<dbReference type="EMBL" id="WDEH01000002">
    <property type="protein sequence ID" value="KAB6143129.1"/>
    <property type="molecule type" value="Genomic_DNA"/>
</dbReference>
<accession>A0A174MP71</accession>
<gene>
    <name evidence="5" type="ORF">B5E52_03620</name>
    <name evidence="3" type="ORF">GA424_02555</name>
    <name evidence="2" type="ORF">GA574_11320</name>
    <name evidence="1" type="ORF">K8V07_16840</name>
    <name evidence="4" type="ORF">LDZ35_15880</name>
    <name evidence="6" type="ORF">SAMN04487924_10674</name>
    <name evidence="7" type="ORF">SAMN05216250_10752</name>
</gene>
<evidence type="ECO:0000313" key="10">
    <source>
        <dbReference type="Proteomes" id="UP000196036"/>
    </source>
</evidence>
<reference evidence="5" key="3">
    <citation type="journal article" date="2018" name="BMC Genomics">
        <title>Whole genome sequencing and function prediction of 133 gut anaerobes isolated from chicken caecum in pure cultures.</title>
        <authorList>
            <person name="Medvecky M."/>
            <person name="Cejkova D."/>
            <person name="Polansky O."/>
            <person name="Karasova D."/>
            <person name="Kubasova T."/>
            <person name="Cizek A."/>
            <person name="Rychlik I."/>
        </authorList>
    </citation>
    <scope>NUCLEOTIDE SEQUENCE</scope>
    <source>
        <strain evidence="5">An109</strain>
    </source>
</reference>
<evidence type="ECO:0000313" key="4">
    <source>
        <dbReference type="EMBL" id="MCA4524681.1"/>
    </source>
</evidence>
<evidence type="ECO:0000313" key="5">
    <source>
        <dbReference type="EMBL" id="OUQ72943.1"/>
    </source>
</evidence>
<dbReference type="Proteomes" id="UP000435059">
    <property type="component" value="Unassembled WGS sequence"/>
</dbReference>
<dbReference type="Proteomes" id="UP001197958">
    <property type="component" value="Unassembled WGS sequence"/>
</dbReference>
<dbReference type="EMBL" id="JAIWWW010000035">
    <property type="protein sequence ID" value="MCA4524681.1"/>
    <property type="molecule type" value="Genomic_DNA"/>
</dbReference>
<evidence type="ECO:0000313" key="9">
    <source>
        <dbReference type="Proteomes" id="UP000183766"/>
    </source>
</evidence>
<reference evidence="8 9" key="1">
    <citation type="submission" date="2016-10" db="EMBL/GenBank/DDBJ databases">
        <authorList>
            <person name="de Groot N.N."/>
        </authorList>
    </citation>
    <scope>NUCLEOTIDE SEQUENCE [LARGE SCALE GENOMIC DNA]</scope>
    <source>
        <strain evidence="7 9">NLAE-zl-C202</strain>
        <strain evidence="6 8">NLAE-zl-G339</strain>
    </source>
</reference>
<dbReference type="AlphaFoldDB" id="A0A174MP71"/>
<dbReference type="Proteomes" id="UP000183766">
    <property type="component" value="Unassembled WGS sequence"/>
</dbReference>
<evidence type="ECO:0000313" key="1">
    <source>
        <dbReference type="EMBL" id="HJG13578.1"/>
    </source>
</evidence>
<dbReference type="RefSeq" id="WP_022199954.1">
    <property type="nucleotide sequence ID" value="NZ_CP042282.1"/>
</dbReference>
<dbReference type="EMBL" id="NFLW01000005">
    <property type="protein sequence ID" value="OUQ72943.1"/>
    <property type="molecule type" value="Genomic_DNA"/>
</dbReference>
<reference evidence="4" key="7">
    <citation type="submission" date="2023-08" db="EMBL/GenBank/DDBJ databases">
        <title>Mucin Metabolism Genes Underlie the Key Renovations of Bacteroides xylanisolvens Genomes in Captive Great Apes.</title>
        <authorList>
            <person name="Nishida A.H."/>
        </authorList>
    </citation>
    <scope>NUCLEOTIDE SEQUENCE</scope>
    <source>
        <strain evidence="4">P19.10B</strain>
    </source>
</reference>
<keyword evidence="11" id="KW-1185">Reference proteome</keyword>
<dbReference type="Proteomes" id="UP000747074">
    <property type="component" value="Unassembled WGS sequence"/>
</dbReference>
<name>A0A174MP71_9BACE</name>
<dbReference type="Proteomes" id="UP000183040">
    <property type="component" value="Unassembled WGS sequence"/>
</dbReference>
<evidence type="ECO:0000313" key="7">
    <source>
        <dbReference type="EMBL" id="SFM59125.1"/>
    </source>
</evidence>
<protein>
    <submittedName>
        <fullName evidence="2">Uncharacterized protein</fullName>
    </submittedName>
</protein>
<evidence type="ECO:0000313" key="8">
    <source>
        <dbReference type="Proteomes" id="UP000183040"/>
    </source>
</evidence>